<name>A0A183JB31_9BILA</name>
<organism evidence="2">
    <name type="scientific">Soboliphyme baturini</name>
    <dbReference type="NCBI Taxonomy" id="241478"/>
    <lineage>
        <taxon>Eukaryota</taxon>
        <taxon>Metazoa</taxon>
        <taxon>Ecdysozoa</taxon>
        <taxon>Nematoda</taxon>
        <taxon>Enoplea</taxon>
        <taxon>Dorylaimia</taxon>
        <taxon>Dioctophymatida</taxon>
        <taxon>Dioctophymatoidea</taxon>
        <taxon>Soboliphymatidae</taxon>
        <taxon>Soboliphyme</taxon>
    </lineage>
</organism>
<accession>A0A183JB31</accession>
<feature type="compositionally biased region" description="Basic and acidic residues" evidence="1">
    <location>
        <begin position="129"/>
        <end position="142"/>
    </location>
</feature>
<feature type="compositionally biased region" description="Basic and acidic residues" evidence="1">
    <location>
        <begin position="69"/>
        <end position="97"/>
    </location>
</feature>
<feature type="compositionally biased region" description="Low complexity" evidence="1">
    <location>
        <begin position="53"/>
        <end position="67"/>
    </location>
</feature>
<evidence type="ECO:0000256" key="1">
    <source>
        <dbReference type="SAM" id="MobiDB-lite"/>
    </source>
</evidence>
<sequence length="244" mass="27865">LITDFSQPPPAVVNQFYPNVASYFVSPYSQAQPLVPQYPYVTPPVDRSDKTGTSSSSFALVHASSTSRLAERQGEWKSRSPRTRYDSSHHSRTDNRSRHSYRHSRERSTSGLCRKLSDQRNSGHQRSRTAKEKADHHREADRKRKASGGTVQRYECTGNKRSFQRVASSSSTSSTHLPSNLPRRYAEKNNETVEPTQSEDRPSDVEEEPGQLDWEAEDDAEFNRQLIISKYNNNINMKCLFLVI</sequence>
<proteinExistence type="predicted"/>
<protein>
    <submittedName>
        <fullName evidence="2">Ribonuclease 3</fullName>
    </submittedName>
</protein>
<feature type="region of interest" description="Disordered" evidence="1">
    <location>
        <begin position="45"/>
        <end position="213"/>
    </location>
</feature>
<reference evidence="2" key="1">
    <citation type="submission" date="2016-06" db="UniProtKB">
        <authorList>
            <consortium name="WormBaseParasite"/>
        </authorList>
    </citation>
    <scope>IDENTIFICATION</scope>
</reference>
<evidence type="ECO:0000313" key="2">
    <source>
        <dbReference type="WBParaSite" id="SBAD_0001349501-mRNA-1"/>
    </source>
</evidence>
<dbReference type="AlphaFoldDB" id="A0A183JB31"/>
<dbReference type="WBParaSite" id="SBAD_0001349501-mRNA-1">
    <property type="protein sequence ID" value="SBAD_0001349501-mRNA-1"/>
    <property type="gene ID" value="SBAD_0001349501"/>
</dbReference>